<dbReference type="AlphaFoldDB" id="A0A0A9EGW9"/>
<evidence type="ECO:0000313" key="1">
    <source>
        <dbReference type="EMBL" id="JAD98258.1"/>
    </source>
</evidence>
<reference evidence="1" key="2">
    <citation type="journal article" date="2015" name="Data Brief">
        <title>Shoot transcriptome of the giant reed, Arundo donax.</title>
        <authorList>
            <person name="Barrero R.A."/>
            <person name="Guerrero F.D."/>
            <person name="Moolhuijzen P."/>
            <person name="Goolsby J.A."/>
            <person name="Tidwell J."/>
            <person name="Bellgard S.E."/>
            <person name="Bellgard M.I."/>
        </authorList>
    </citation>
    <scope>NUCLEOTIDE SEQUENCE</scope>
    <source>
        <tissue evidence="1">Shoot tissue taken approximately 20 cm above the soil surface</tissue>
    </source>
</reference>
<dbReference type="EMBL" id="GBRH01199637">
    <property type="protein sequence ID" value="JAD98258.1"/>
    <property type="molecule type" value="Transcribed_RNA"/>
</dbReference>
<reference evidence="1" key="1">
    <citation type="submission" date="2014-09" db="EMBL/GenBank/DDBJ databases">
        <authorList>
            <person name="Magalhaes I.L.F."/>
            <person name="Oliveira U."/>
            <person name="Santos F.R."/>
            <person name="Vidigal T.H.D.A."/>
            <person name="Brescovit A.D."/>
            <person name="Santos A.J."/>
        </authorList>
    </citation>
    <scope>NUCLEOTIDE SEQUENCE</scope>
    <source>
        <tissue evidence="1">Shoot tissue taken approximately 20 cm above the soil surface</tissue>
    </source>
</reference>
<proteinExistence type="predicted"/>
<protein>
    <submittedName>
        <fullName evidence="1">Uncharacterized protein</fullName>
    </submittedName>
</protein>
<name>A0A0A9EGW9_ARUDO</name>
<organism evidence="1">
    <name type="scientific">Arundo donax</name>
    <name type="common">Giant reed</name>
    <name type="synonym">Donax arundinaceus</name>
    <dbReference type="NCBI Taxonomy" id="35708"/>
    <lineage>
        <taxon>Eukaryota</taxon>
        <taxon>Viridiplantae</taxon>
        <taxon>Streptophyta</taxon>
        <taxon>Embryophyta</taxon>
        <taxon>Tracheophyta</taxon>
        <taxon>Spermatophyta</taxon>
        <taxon>Magnoliopsida</taxon>
        <taxon>Liliopsida</taxon>
        <taxon>Poales</taxon>
        <taxon>Poaceae</taxon>
        <taxon>PACMAD clade</taxon>
        <taxon>Arundinoideae</taxon>
        <taxon>Arundineae</taxon>
        <taxon>Arundo</taxon>
    </lineage>
</organism>
<accession>A0A0A9EGW9</accession>
<sequence length="62" mass="6770">MAAAERTRRRRWRRSGGVARMGMMETVRAAPLPRPRAAIGSKDDAAALVVEATMLCCSLLRA</sequence>